<feature type="signal peptide" evidence="1">
    <location>
        <begin position="1"/>
        <end position="19"/>
    </location>
</feature>
<dbReference type="EMBL" id="JAEHFX010000006">
    <property type="protein sequence ID" value="MBK0403725.1"/>
    <property type="molecule type" value="Genomic_DNA"/>
</dbReference>
<gene>
    <name evidence="2" type="ORF">I5M27_12060</name>
</gene>
<accession>A0ABS1C312</accession>
<keyword evidence="1" id="KW-0732">Signal</keyword>
<evidence type="ECO:0000313" key="2">
    <source>
        <dbReference type="EMBL" id="MBK0403725.1"/>
    </source>
</evidence>
<evidence type="ECO:0000313" key="3">
    <source>
        <dbReference type="Proteomes" id="UP000644147"/>
    </source>
</evidence>
<organism evidence="2 3">
    <name type="scientific">Adhaeribacter terrigena</name>
    <dbReference type="NCBI Taxonomy" id="2793070"/>
    <lineage>
        <taxon>Bacteria</taxon>
        <taxon>Pseudomonadati</taxon>
        <taxon>Bacteroidota</taxon>
        <taxon>Cytophagia</taxon>
        <taxon>Cytophagales</taxon>
        <taxon>Hymenobacteraceae</taxon>
        <taxon>Adhaeribacter</taxon>
    </lineage>
</organism>
<keyword evidence="3" id="KW-1185">Reference proteome</keyword>
<comment type="caution">
    <text evidence="2">The sequence shown here is derived from an EMBL/GenBank/DDBJ whole genome shotgun (WGS) entry which is preliminary data.</text>
</comment>
<sequence length="160" mass="18331">MKKLLLLASFLSFCFQTKAQHYNKYCNSVIPFCVDVPGNFIRKGESKTGSGQYFNSKDGSLLTIYGSYNSDNENLKQRFDREKAALTTDTSVANSTQLPVIEKAELHENSFTIIYQTNGVTTSIYRKLKNNLWKNIELQYPVAKTPEYTVKMQRMIGSWQ</sequence>
<evidence type="ECO:0000256" key="1">
    <source>
        <dbReference type="SAM" id="SignalP"/>
    </source>
</evidence>
<dbReference type="RefSeq" id="WP_200506482.1">
    <property type="nucleotide sequence ID" value="NZ_JAEHFX010000006.1"/>
</dbReference>
<evidence type="ECO:0008006" key="4">
    <source>
        <dbReference type="Google" id="ProtNLM"/>
    </source>
</evidence>
<dbReference type="Proteomes" id="UP000644147">
    <property type="component" value="Unassembled WGS sequence"/>
</dbReference>
<feature type="chain" id="PRO_5047407131" description="DUF4488 domain-containing protein" evidence="1">
    <location>
        <begin position="20"/>
        <end position="160"/>
    </location>
</feature>
<proteinExistence type="predicted"/>
<reference evidence="2 3" key="1">
    <citation type="submission" date="2020-12" db="EMBL/GenBank/DDBJ databases">
        <title>Bacterial novel species Adhaeribacter sp. BT258 isolated from soil.</title>
        <authorList>
            <person name="Jung H.-Y."/>
        </authorList>
    </citation>
    <scope>NUCLEOTIDE SEQUENCE [LARGE SCALE GENOMIC DNA]</scope>
    <source>
        <strain evidence="2 3">BT258</strain>
    </source>
</reference>
<protein>
    <recommendedName>
        <fullName evidence="4">DUF4488 domain-containing protein</fullName>
    </recommendedName>
</protein>
<name>A0ABS1C312_9BACT</name>